<organism evidence="14 15">
    <name type="scientific">Candidatus Methylopumilus rimovensis</name>
    <dbReference type="NCBI Taxonomy" id="2588535"/>
    <lineage>
        <taxon>Bacteria</taxon>
        <taxon>Pseudomonadati</taxon>
        <taxon>Pseudomonadota</taxon>
        <taxon>Betaproteobacteria</taxon>
        <taxon>Nitrosomonadales</taxon>
        <taxon>Methylophilaceae</taxon>
        <taxon>Candidatus Methylopumilus</taxon>
    </lineage>
</organism>
<evidence type="ECO:0000256" key="9">
    <source>
        <dbReference type="ARBA" id="ARBA00022842"/>
    </source>
</evidence>
<comment type="pathway">
    <text evidence="3 12">Cofactor biosynthesis; tetrahydrofolate biosynthesis; 7,8-dihydrofolate from 2-amino-4-hydroxy-6-hydroxymethyl-7,8-dihydropteridine diphosphate and 4-aminobenzoate: step 1/2.</text>
</comment>
<evidence type="ECO:0000256" key="12">
    <source>
        <dbReference type="RuleBase" id="RU361205"/>
    </source>
</evidence>
<dbReference type="AlphaFoldDB" id="A0AAE6FSC5"/>
<sequence>MMLQLNKHVFDLKRPLIMGILNITPDSFSDGGQYLTLDSALKRAHQMIEEGVDIIDIGGESTRPGSDPVSADEELKRITPIIEALKKESDIAISIDTYKPQVMKAVIALDVAIINDVYALSQPGAIDIIKESNVGICLMHMQGTPKTMQVNPQYTNVVSEVKLFLEARVNHLMLEGIDKSRIILDPGFGFGKTFEHNIELLQHLESFQSLKFPLLVGLSRKSFIRKILNGDTDDHLSGSLSAAIFSVIKGAKILRVHDVKETKSALKIINVAQGKT</sequence>
<dbReference type="InterPro" id="IPR000489">
    <property type="entry name" value="Pterin-binding_dom"/>
</dbReference>
<dbReference type="PROSITE" id="PS50972">
    <property type="entry name" value="PTERIN_BINDING"/>
    <property type="match status" value="1"/>
</dbReference>
<dbReference type="EMBL" id="CP040986">
    <property type="protein sequence ID" value="QDD13265.1"/>
    <property type="molecule type" value="Genomic_DNA"/>
</dbReference>
<dbReference type="Proteomes" id="UP000312102">
    <property type="component" value="Chromosome"/>
</dbReference>
<dbReference type="GO" id="GO:0046654">
    <property type="term" value="P:tetrahydrofolate biosynthetic process"/>
    <property type="evidence" value="ECO:0007669"/>
    <property type="project" value="TreeGrafter"/>
</dbReference>
<keyword evidence="8 12" id="KW-0479">Metal-binding</keyword>
<evidence type="ECO:0000256" key="7">
    <source>
        <dbReference type="ARBA" id="ARBA00022679"/>
    </source>
</evidence>
<comment type="similarity">
    <text evidence="4 12">Belongs to the DHPS family.</text>
</comment>
<keyword evidence="10 12" id="KW-0289">Folate biosynthesis</keyword>
<proteinExistence type="inferred from homology"/>
<comment type="function">
    <text evidence="12">Catalyzes the condensation of para-aminobenzoate (pABA) with 6-hydroxymethyl-7,8-dihydropterin diphosphate (DHPt-PP) to form 7,8-dihydropteroate (H2Pte), the immediate precursor of folate derivatives.</text>
</comment>
<dbReference type="SUPFAM" id="SSF51717">
    <property type="entry name" value="Dihydropteroate synthetase-like"/>
    <property type="match status" value="1"/>
</dbReference>
<evidence type="ECO:0000259" key="13">
    <source>
        <dbReference type="PROSITE" id="PS50972"/>
    </source>
</evidence>
<reference evidence="14 15" key="1">
    <citation type="journal article" date="2019" name="ISME J.">
        <title>Evolution in action: habitat transition from sediment to the pelagial leads to genome streamlining in Methylophilaceae.</title>
        <authorList>
            <person name="Salcher M."/>
            <person name="Schaefle D."/>
            <person name="Kaspar M."/>
            <person name="Neuenschwander S.M."/>
            <person name="Ghai R."/>
        </authorList>
    </citation>
    <scope>NUCLEOTIDE SEQUENCE [LARGE SCALE GENOMIC DNA]</scope>
    <source>
        <strain evidence="14 15">MMS-RI-1</strain>
    </source>
</reference>
<dbReference type="Pfam" id="PF00809">
    <property type="entry name" value="Pterin_bind"/>
    <property type="match status" value="1"/>
</dbReference>
<dbReference type="GO" id="GO:0005829">
    <property type="term" value="C:cytosol"/>
    <property type="evidence" value="ECO:0007669"/>
    <property type="project" value="TreeGrafter"/>
</dbReference>
<dbReference type="PANTHER" id="PTHR20941">
    <property type="entry name" value="FOLATE SYNTHESIS PROTEINS"/>
    <property type="match status" value="1"/>
</dbReference>
<dbReference type="InterPro" id="IPR011005">
    <property type="entry name" value="Dihydropteroate_synth-like_sf"/>
</dbReference>
<protein>
    <recommendedName>
        <fullName evidence="6 12">Dihydropteroate synthase</fullName>
        <shortName evidence="12">DHPS</shortName>
        <ecNumber evidence="5 12">2.5.1.15</ecNumber>
    </recommendedName>
    <alternativeName>
        <fullName evidence="11 12">Dihydropteroate pyrophosphorylase</fullName>
    </alternativeName>
</protein>
<name>A0AAE6FSC5_9PROT</name>
<dbReference type="EC" id="2.5.1.15" evidence="5 12"/>
<dbReference type="InterPro" id="IPR006390">
    <property type="entry name" value="DHP_synth_dom"/>
</dbReference>
<dbReference type="CDD" id="cd00739">
    <property type="entry name" value="DHPS"/>
    <property type="match status" value="1"/>
</dbReference>
<evidence type="ECO:0000256" key="8">
    <source>
        <dbReference type="ARBA" id="ARBA00022723"/>
    </source>
</evidence>
<evidence type="ECO:0000313" key="14">
    <source>
        <dbReference type="EMBL" id="QDD13265.1"/>
    </source>
</evidence>
<evidence type="ECO:0000256" key="5">
    <source>
        <dbReference type="ARBA" id="ARBA00012458"/>
    </source>
</evidence>
<dbReference type="FunFam" id="3.20.20.20:FF:000006">
    <property type="entry name" value="Dihydropteroate synthase"/>
    <property type="match status" value="1"/>
</dbReference>
<evidence type="ECO:0000256" key="10">
    <source>
        <dbReference type="ARBA" id="ARBA00022909"/>
    </source>
</evidence>
<dbReference type="PROSITE" id="PS00792">
    <property type="entry name" value="DHPS_1"/>
    <property type="match status" value="1"/>
</dbReference>
<dbReference type="GO" id="GO:0046872">
    <property type="term" value="F:metal ion binding"/>
    <property type="evidence" value="ECO:0007669"/>
    <property type="project" value="UniProtKB-KW"/>
</dbReference>
<evidence type="ECO:0000256" key="1">
    <source>
        <dbReference type="ARBA" id="ARBA00000012"/>
    </source>
</evidence>
<dbReference type="KEGG" id="mrk:FIT61_02090"/>
<evidence type="ECO:0000256" key="6">
    <source>
        <dbReference type="ARBA" id="ARBA00016919"/>
    </source>
</evidence>
<evidence type="ECO:0000256" key="3">
    <source>
        <dbReference type="ARBA" id="ARBA00004763"/>
    </source>
</evidence>
<evidence type="ECO:0000256" key="4">
    <source>
        <dbReference type="ARBA" id="ARBA00009503"/>
    </source>
</evidence>
<evidence type="ECO:0000256" key="11">
    <source>
        <dbReference type="ARBA" id="ARBA00030193"/>
    </source>
</evidence>
<comment type="catalytic activity">
    <reaction evidence="1">
        <text>(7,8-dihydropterin-6-yl)methyl diphosphate + 4-aminobenzoate = 7,8-dihydropteroate + diphosphate</text>
        <dbReference type="Rhea" id="RHEA:19949"/>
        <dbReference type="ChEBI" id="CHEBI:17836"/>
        <dbReference type="ChEBI" id="CHEBI:17839"/>
        <dbReference type="ChEBI" id="CHEBI:33019"/>
        <dbReference type="ChEBI" id="CHEBI:72950"/>
        <dbReference type="EC" id="2.5.1.15"/>
    </reaction>
</comment>
<gene>
    <name evidence="14" type="primary">folP</name>
    <name evidence="14" type="ORF">FIT61_02090</name>
</gene>
<evidence type="ECO:0000256" key="2">
    <source>
        <dbReference type="ARBA" id="ARBA00001946"/>
    </source>
</evidence>
<keyword evidence="7 12" id="KW-0808">Transferase</keyword>
<dbReference type="GO" id="GO:0004156">
    <property type="term" value="F:dihydropteroate synthase activity"/>
    <property type="evidence" value="ECO:0007669"/>
    <property type="project" value="UniProtKB-EC"/>
</dbReference>
<dbReference type="Gene3D" id="3.20.20.20">
    <property type="entry name" value="Dihydropteroate synthase-like"/>
    <property type="match status" value="1"/>
</dbReference>
<accession>A0AAE6FSC5</accession>
<feature type="domain" description="Pterin-binding" evidence="13">
    <location>
        <begin position="15"/>
        <end position="267"/>
    </location>
</feature>
<dbReference type="NCBIfam" id="TIGR01496">
    <property type="entry name" value="DHPS"/>
    <property type="match status" value="1"/>
</dbReference>
<dbReference type="PROSITE" id="PS00793">
    <property type="entry name" value="DHPS_2"/>
    <property type="match status" value="1"/>
</dbReference>
<dbReference type="PANTHER" id="PTHR20941:SF1">
    <property type="entry name" value="FOLIC ACID SYNTHESIS PROTEIN FOL1"/>
    <property type="match status" value="1"/>
</dbReference>
<keyword evidence="9 12" id="KW-0460">Magnesium</keyword>
<dbReference type="InterPro" id="IPR045031">
    <property type="entry name" value="DHP_synth-like"/>
</dbReference>
<keyword evidence="15" id="KW-1185">Reference proteome</keyword>
<dbReference type="RefSeq" id="WP_139882930.1">
    <property type="nucleotide sequence ID" value="NZ_CP040986.1"/>
</dbReference>
<comment type="cofactor">
    <cofactor evidence="2 12">
        <name>Mg(2+)</name>
        <dbReference type="ChEBI" id="CHEBI:18420"/>
    </cofactor>
</comment>
<evidence type="ECO:0000313" key="15">
    <source>
        <dbReference type="Proteomes" id="UP000312102"/>
    </source>
</evidence>
<dbReference type="GO" id="GO:0046656">
    <property type="term" value="P:folic acid biosynthetic process"/>
    <property type="evidence" value="ECO:0007669"/>
    <property type="project" value="UniProtKB-KW"/>
</dbReference>